<evidence type="ECO:0000256" key="7">
    <source>
        <dbReference type="ARBA" id="ARBA00023136"/>
    </source>
</evidence>
<dbReference type="PANTHER" id="PTHR43507:SF1">
    <property type="entry name" value="NADH-UBIQUINONE OXIDOREDUCTASE CHAIN 4"/>
    <property type="match status" value="1"/>
</dbReference>
<feature type="transmembrane region" description="Helical" evidence="9">
    <location>
        <begin position="422"/>
        <end position="444"/>
    </location>
</feature>
<evidence type="ECO:0000256" key="6">
    <source>
        <dbReference type="ARBA" id="ARBA00023027"/>
    </source>
</evidence>
<dbReference type="GO" id="GO:0016020">
    <property type="term" value="C:membrane"/>
    <property type="evidence" value="ECO:0007669"/>
    <property type="project" value="UniProtKB-SubCell"/>
</dbReference>
<dbReference type="GO" id="GO:0008137">
    <property type="term" value="F:NADH dehydrogenase (ubiquinone) activity"/>
    <property type="evidence" value="ECO:0007669"/>
    <property type="project" value="InterPro"/>
</dbReference>
<dbReference type="GO" id="GO:0042773">
    <property type="term" value="P:ATP synthesis coupled electron transport"/>
    <property type="evidence" value="ECO:0007669"/>
    <property type="project" value="InterPro"/>
</dbReference>
<feature type="transmembrane region" description="Helical" evidence="9">
    <location>
        <begin position="280"/>
        <end position="300"/>
    </location>
</feature>
<evidence type="ECO:0000256" key="5">
    <source>
        <dbReference type="ARBA" id="ARBA00022989"/>
    </source>
</evidence>
<keyword evidence="3 8" id="KW-0812">Transmembrane</keyword>
<feature type="transmembrane region" description="Helical" evidence="9">
    <location>
        <begin position="36"/>
        <end position="60"/>
    </location>
</feature>
<feature type="transmembrane region" description="Helical" evidence="9">
    <location>
        <begin position="100"/>
        <end position="122"/>
    </location>
</feature>
<accession>A0A518GKP2</accession>
<dbReference type="GO" id="GO:0003954">
    <property type="term" value="F:NADH dehydrogenase activity"/>
    <property type="evidence" value="ECO:0007669"/>
    <property type="project" value="TreeGrafter"/>
</dbReference>
<dbReference type="EMBL" id="CP036299">
    <property type="protein sequence ID" value="QDV29159.1"/>
    <property type="molecule type" value="Genomic_DNA"/>
</dbReference>
<dbReference type="GO" id="GO:0048039">
    <property type="term" value="F:ubiquinone binding"/>
    <property type="evidence" value="ECO:0007669"/>
    <property type="project" value="TreeGrafter"/>
</dbReference>
<dbReference type="OrthoDB" id="9807568at2"/>
<dbReference type="PANTHER" id="PTHR43507">
    <property type="entry name" value="NADH-UBIQUINONE OXIDOREDUCTASE CHAIN 4"/>
    <property type="match status" value="1"/>
</dbReference>
<dbReference type="InterPro" id="IPR003918">
    <property type="entry name" value="NADH_UbQ_OxRdtase"/>
</dbReference>
<evidence type="ECO:0000256" key="8">
    <source>
        <dbReference type="RuleBase" id="RU000320"/>
    </source>
</evidence>
<dbReference type="Pfam" id="PF00361">
    <property type="entry name" value="Proton_antipo_M"/>
    <property type="match status" value="1"/>
</dbReference>
<feature type="domain" description="NADH:quinone oxidoreductase/Mrp antiporter transmembrane" evidence="10">
    <location>
        <begin position="146"/>
        <end position="461"/>
    </location>
</feature>
<dbReference type="KEGG" id="peh:Spb1_10280"/>
<feature type="transmembrane region" description="Helical" evidence="9">
    <location>
        <begin position="153"/>
        <end position="170"/>
    </location>
</feature>
<evidence type="ECO:0000259" key="11">
    <source>
        <dbReference type="Pfam" id="PF01059"/>
    </source>
</evidence>
<evidence type="ECO:0000256" key="4">
    <source>
        <dbReference type="ARBA" id="ARBA00022967"/>
    </source>
</evidence>
<keyword evidence="4" id="KW-1278">Translocase</keyword>
<dbReference type="RefSeq" id="WP_145296649.1">
    <property type="nucleotide sequence ID" value="NZ_CP036299.1"/>
</dbReference>
<feature type="transmembrane region" description="Helical" evidence="9">
    <location>
        <begin position="312"/>
        <end position="331"/>
    </location>
</feature>
<evidence type="ECO:0000313" key="13">
    <source>
        <dbReference type="Proteomes" id="UP000315349"/>
    </source>
</evidence>
<feature type="transmembrane region" description="Helical" evidence="9">
    <location>
        <begin position="247"/>
        <end position="268"/>
    </location>
</feature>
<feature type="transmembrane region" description="Helical" evidence="9">
    <location>
        <begin position="504"/>
        <end position="527"/>
    </location>
</feature>
<dbReference type="InterPro" id="IPR010227">
    <property type="entry name" value="NADH_Q_OxRdtase_chainM/4"/>
</dbReference>
<keyword evidence="6" id="KW-0520">NAD</keyword>
<feature type="transmembrane region" description="Helical" evidence="9">
    <location>
        <begin position="6"/>
        <end position="24"/>
    </location>
</feature>
<proteinExistence type="inferred from homology"/>
<dbReference type="GO" id="GO:0015990">
    <property type="term" value="P:electron transport coupled proton transport"/>
    <property type="evidence" value="ECO:0007669"/>
    <property type="project" value="TreeGrafter"/>
</dbReference>
<dbReference type="Pfam" id="PF01059">
    <property type="entry name" value="Oxidored_q5_N"/>
    <property type="match status" value="1"/>
</dbReference>
<organism evidence="12 13">
    <name type="scientific">Planctopirus ephydatiae</name>
    <dbReference type="NCBI Taxonomy" id="2528019"/>
    <lineage>
        <taxon>Bacteria</taxon>
        <taxon>Pseudomonadati</taxon>
        <taxon>Planctomycetota</taxon>
        <taxon>Planctomycetia</taxon>
        <taxon>Planctomycetales</taxon>
        <taxon>Planctomycetaceae</taxon>
        <taxon>Planctopirus</taxon>
    </lineage>
</organism>
<reference evidence="12 13" key="1">
    <citation type="submission" date="2019-02" db="EMBL/GenBank/DDBJ databases">
        <title>Deep-cultivation of Planctomycetes and their phenomic and genomic characterization uncovers novel biology.</title>
        <authorList>
            <person name="Wiegand S."/>
            <person name="Jogler M."/>
            <person name="Boedeker C."/>
            <person name="Pinto D."/>
            <person name="Vollmers J."/>
            <person name="Rivas-Marin E."/>
            <person name="Kohn T."/>
            <person name="Peeters S.H."/>
            <person name="Heuer A."/>
            <person name="Rast P."/>
            <person name="Oberbeckmann S."/>
            <person name="Bunk B."/>
            <person name="Jeske O."/>
            <person name="Meyerdierks A."/>
            <person name="Storesund J.E."/>
            <person name="Kallscheuer N."/>
            <person name="Luecker S."/>
            <person name="Lage O.M."/>
            <person name="Pohl T."/>
            <person name="Merkel B.J."/>
            <person name="Hornburger P."/>
            <person name="Mueller R.-W."/>
            <person name="Bruemmer F."/>
            <person name="Labrenz M."/>
            <person name="Spormann A.M."/>
            <person name="Op den Camp H."/>
            <person name="Overmann J."/>
            <person name="Amann R."/>
            <person name="Jetten M.S.M."/>
            <person name="Mascher T."/>
            <person name="Medema M.H."/>
            <person name="Devos D.P."/>
            <person name="Kaster A.-K."/>
            <person name="Ovreas L."/>
            <person name="Rohde M."/>
            <person name="Galperin M.Y."/>
            <person name="Jogler C."/>
        </authorList>
    </citation>
    <scope>NUCLEOTIDE SEQUENCE [LARGE SCALE GENOMIC DNA]</scope>
    <source>
        <strain evidence="12 13">Spb1</strain>
    </source>
</reference>
<dbReference type="Proteomes" id="UP000315349">
    <property type="component" value="Chromosome"/>
</dbReference>
<dbReference type="EC" id="1.6.5.-" evidence="12"/>
<keyword evidence="12" id="KW-0560">Oxidoreductase</keyword>
<feature type="transmembrane region" description="Helical" evidence="9">
    <location>
        <begin position="338"/>
        <end position="359"/>
    </location>
</feature>
<sequence>MFADPQFLMSCALFLPVLWGLGLFGFPSRAVSAIRWYALAGACCELAITVQLSGVALGWIDASPAVNASTTSLRNDILLGMSLPWIPTWNVNYSLGVDGFSLPLILLTSLIFVLSIVASWSIKTQIRGFLFLLLLLETGVMGVFLALDFFLFFVMWEVMLLPMYFLIGLWGGPRREYAAIKFFLYTLAGGVCLLMAMLMVYSASGGSFDLLELARMAQGQVPKSGMDLDQGIALSAAMGDTSLQWRVFVLLLIAFLIKLPAVPLHTWLPDAHVEAPTPVSMILAGILLKLGGYGFLRIAIPICPLGFAEWAWFMVALGVFCVLYGALAALAQSDFKRLVAYSSVSHMGYVLMGLGAFRFQELTGAVLNPDFSTMGLSAATFQMVAHGIVSAGMFFVVGVLYDRVKHRDLRQFGGIASLQPHFSAIAAGIFFAGLGLPGLCGFIGEAFSIFSVWHVDRFFSVGGALGMILTAGYILWALQRVYLGPTYTGPNREYLTEINFREYTVGYILLAFAIGLGVYPATALNVIEPASRQLVQQISGSQERQLSLNRASIESPLDK</sequence>
<feature type="transmembrane region" description="Helical" evidence="9">
    <location>
        <begin position="379"/>
        <end position="401"/>
    </location>
</feature>
<dbReference type="InterPro" id="IPR000260">
    <property type="entry name" value="NADH4_N"/>
</dbReference>
<dbReference type="GO" id="GO:0012505">
    <property type="term" value="C:endomembrane system"/>
    <property type="evidence" value="ECO:0007669"/>
    <property type="project" value="UniProtKB-SubCell"/>
</dbReference>
<feature type="transmembrane region" description="Helical" evidence="9">
    <location>
        <begin position="464"/>
        <end position="483"/>
    </location>
</feature>
<evidence type="ECO:0000256" key="2">
    <source>
        <dbReference type="ARBA" id="ARBA00009025"/>
    </source>
</evidence>
<evidence type="ECO:0000259" key="10">
    <source>
        <dbReference type="Pfam" id="PF00361"/>
    </source>
</evidence>
<dbReference type="AlphaFoldDB" id="A0A518GKP2"/>
<keyword evidence="5 9" id="KW-1133">Transmembrane helix</keyword>
<evidence type="ECO:0000256" key="3">
    <source>
        <dbReference type="ARBA" id="ARBA00022692"/>
    </source>
</evidence>
<keyword evidence="13" id="KW-1185">Reference proteome</keyword>
<comment type="subcellular location">
    <subcellularLocation>
        <location evidence="1">Endomembrane system</location>
        <topology evidence="1">Multi-pass membrane protein</topology>
    </subcellularLocation>
    <subcellularLocation>
        <location evidence="8">Membrane</location>
        <topology evidence="8">Multi-pass membrane protein</topology>
    </subcellularLocation>
</comment>
<evidence type="ECO:0000256" key="9">
    <source>
        <dbReference type="SAM" id="Phobius"/>
    </source>
</evidence>
<dbReference type="NCBIfam" id="TIGR01972">
    <property type="entry name" value="NDH_I_M"/>
    <property type="match status" value="1"/>
</dbReference>
<protein>
    <submittedName>
        <fullName evidence="12">NAD(P)H-quinone oxidoreductase chain 4 1</fullName>
        <ecNumber evidence="12">1.6.5.-</ecNumber>
    </submittedName>
</protein>
<feature type="transmembrane region" description="Helical" evidence="9">
    <location>
        <begin position="129"/>
        <end position="147"/>
    </location>
</feature>
<dbReference type="InterPro" id="IPR001750">
    <property type="entry name" value="ND/Mrp_TM"/>
</dbReference>
<evidence type="ECO:0000256" key="1">
    <source>
        <dbReference type="ARBA" id="ARBA00004127"/>
    </source>
</evidence>
<comment type="similarity">
    <text evidence="2">Belongs to the complex I subunit 4 family.</text>
</comment>
<feature type="domain" description="NADH:ubiquinone oxidoreductase chain 4 N-terminal" evidence="11">
    <location>
        <begin position="82"/>
        <end position="137"/>
    </location>
</feature>
<gene>
    <name evidence="12" type="primary">ndhD1</name>
    <name evidence="12" type="ORF">Spb1_10280</name>
</gene>
<keyword evidence="7 9" id="KW-0472">Membrane</keyword>
<name>A0A518GKP2_9PLAN</name>
<feature type="transmembrane region" description="Helical" evidence="9">
    <location>
        <begin position="182"/>
        <end position="203"/>
    </location>
</feature>
<evidence type="ECO:0000313" key="12">
    <source>
        <dbReference type="EMBL" id="QDV29159.1"/>
    </source>
</evidence>
<dbReference type="PRINTS" id="PR01437">
    <property type="entry name" value="NUOXDRDTASE4"/>
</dbReference>